<evidence type="ECO:0000313" key="1">
    <source>
        <dbReference type="EMBL" id="MBO3734381.1"/>
    </source>
</evidence>
<dbReference type="EMBL" id="JAGFNP010000009">
    <property type="protein sequence ID" value="MBO3734381.1"/>
    <property type="molecule type" value="Genomic_DNA"/>
</dbReference>
<proteinExistence type="predicted"/>
<reference evidence="1 2" key="1">
    <citation type="submission" date="2021-03" db="EMBL/GenBank/DDBJ databases">
        <title>Glycomyces sp. nov., a novel actinomycete isolated from soil.</title>
        <authorList>
            <person name="Yang X."/>
            <person name="Xu X."/>
        </authorList>
    </citation>
    <scope>NUCLEOTIDE SEQUENCE [LARGE SCALE GENOMIC DNA]</scope>
    <source>
        <strain evidence="1 2">NEAU-S30</strain>
    </source>
</reference>
<gene>
    <name evidence="1" type="ORF">J5V16_16245</name>
</gene>
<comment type="caution">
    <text evidence="1">The sequence shown here is derived from an EMBL/GenBank/DDBJ whole genome shotgun (WGS) entry which is preliminary data.</text>
</comment>
<name>A0ABS3U7G5_9ACTN</name>
<dbReference type="RefSeq" id="WP_208497492.1">
    <property type="nucleotide sequence ID" value="NZ_JAGFNP010000009.1"/>
</dbReference>
<dbReference type="Proteomes" id="UP000681341">
    <property type="component" value="Unassembled WGS sequence"/>
</dbReference>
<protein>
    <submittedName>
        <fullName evidence="1">Uncharacterized protein</fullName>
    </submittedName>
</protein>
<accession>A0ABS3U7G5</accession>
<keyword evidence="2" id="KW-1185">Reference proteome</keyword>
<sequence length="173" mass="18941">MGDRESTHGGQADPECPQVRDVVRAVVAQTAPGELQYVEDLEEFEDAEILDELENPSRGEPLGFGAGDFAAVATTVLWLVLGKFAERLADGGVTATSKGLKALFRKRRKRSEKVTVPALTRPQLEELRTTLLVECRQRGFADDQAESLTNAVVVRMVLRPEAPELGSTHREQG</sequence>
<organism evidence="1 2">
    <name type="scientific">Glycomyces niveus</name>
    <dbReference type="NCBI Taxonomy" id="2820287"/>
    <lineage>
        <taxon>Bacteria</taxon>
        <taxon>Bacillati</taxon>
        <taxon>Actinomycetota</taxon>
        <taxon>Actinomycetes</taxon>
        <taxon>Glycomycetales</taxon>
        <taxon>Glycomycetaceae</taxon>
        <taxon>Glycomyces</taxon>
    </lineage>
</organism>
<evidence type="ECO:0000313" key="2">
    <source>
        <dbReference type="Proteomes" id="UP000681341"/>
    </source>
</evidence>